<keyword evidence="2" id="KW-1185">Reference proteome</keyword>
<reference evidence="1" key="1">
    <citation type="submission" date="2022-07" db="EMBL/GenBank/DDBJ databases">
        <title>Phylogenomic reconstructions and comparative analyses of Kickxellomycotina fungi.</title>
        <authorList>
            <person name="Reynolds N.K."/>
            <person name="Stajich J.E."/>
            <person name="Barry K."/>
            <person name="Grigoriev I.V."/>
            <person name="Crous P."/>
            <person name="Smith M.E."/>
        </authorList>
    </citation>
    <scope>NUCLEOTIDE SEQUENCE</scope>
    <source>
        <strain evidence="1">Benny 63K</strain>
    </source>
</reference>
<accession>A0ACC1IJ80</accession>
<evidence type="ECO:0000313" key="1">
    <source>
        <dbReference type="EMBL" id="KAJ1896435.1"/>
    </source>
</evidence>
<dbReference type="Proteomes" id="UP001150581">
    <property type="component" value="Unassembled WGS sequence"/>
</dbReference>
<organism evidence="1 2">
    <name type="scientific">Kickxella alabastrina</name>
    <dbReference type="NCBI Taxonomy" id="61397"/>
    <lineage>
        <taxon>Eukaryota</taxon>
        <taxon>Fungi</taxon>
        <taxon>Fungi incertae sedis</taxon>
        <taxon>Zoopagomycota</taxon>
        <taxon>Kickxellomycotina</taxon>
        <taxon>Kickxellomycetes</taxon>
        <taxon>Kickxellales</taxon>
        <taxon>Kickxellaceae</taxon>
        <taxon>Kickxella</taxon>
    </lineage>
</organism>
<sequence length="755" mass="85174">FVRPDIEEPERQATAFNLIRAILTRRLIVDSIYTLLDTVRSLMITAQADNMRELCRLTWFQFLMDYPLGQRRLANAMSFIVQNATGYEFESGRTSALEIMGVIVSKFADEILLPTAAEPFFLGLVLIIAQDDSPKCREMATHLLPALVARFDAQRLKRAWILLDQWSEGTAQSAGVVLEEEMESGKQAKVRQIKMRELGRAALQCYGIIAEPLGDRFTARVPALLASLDSALTISLRSWKQAEAQLNTATLAMISSEDDPQRTALVYWETAYAALNTFARFVSAPMYPTQWCRVDEHRRARIWLLAMQHLTHPHAWVRLSAARLFGVYVASADPLWMMQAEEQAEESAEVEWEVSEHKGDPRFVLMSVGRLRKLAHALVVQLSGEVVAPELGNQVVKNLYFIAKCFLTAVPAVTPVVSLVSADEQDVTEIQDNDEEEEEEDEEEDVKADRLPLERSLLWLINRMGRLARTELIRDQTNTTKRTYTFRYFAALTALLPAPILSQSPYLLPIISPLHRTSSSPDQLPTTTGDYPTAPVFNEQTELRDLASQVLRLVQERVGVTLFSSVLNKVQRHVEGVRLERRERRKQLALVDPELHAKRKFRKHENDRRRRQEKEADTQANEIFDQIEARYNSVKRSAANGSKRTIGFAHYNKVANGTVTGWTIEQPQQWIAQGLADAGLNVHSGDMASFKSVDGFYKAVSGWDVLIDLSSEPLPHGGATIPEWSNLVEGYKFSTNNKVAKSLPFLPGIISTDPT</sequence>
<protein>
    <submittedName>
        <fullName evidence="1">U3 snoRNP protein</fullName>
    </submittedName>
</protein>
<comment type="caution">
    <text evidence="1">The sequence shown here is derived from an EMBL/GenBank/DDBJ whole genome shotgun (WGS) entry which is preliminary data.</text>
</comment>
<evidence type="ECO:0000313" key="2">
    <source>
        <dbReference type="Proteomes" id="UP001150581"/>
    </source>
</evidence>
<dbReference type="EMBL" id="JANBPG010000447">
    <property type="protein sequence ID" value="KAJ1896435.1"/>
    <property type="molecule type" value="Genomic_DNA"/>
</dbReference>
<gene>
    <name evidence="1" type="primary">UTP20_1</name>
    <name evidence="1" type="ORF">LPJ66_003987</name>
</gene>
<feature type="non-terminal residue" evidence="1">
    <location>
        <position position="1"/>
    </location>
</feature>
<name>A0ACC1IJ80_9FUNG</name>
<proteinExistence type="predicted"/>